<evidence type="ECO:0000313" key="3">
    <source>
        <dbReference type="Proteomes" id="UP000318336"/>
    </source>
</evidence>
<dbReference type="RefSeq" id="WP_142005149.1">
    <property type="nucleotide sequence ID" value="NZ_CAJTBP010000001.1"/>
</dbReference>
<feature type="transmembrane region" description="Helical" evidence="1">
    <location>
        <begin position="16"/>
        <end position="33"/>
    </location>
</feature>
<reference evidence="2 3" key="1">
    <citation type="submission" date="2019-06" db="EMBL/GenBank/DDBJ databases">
        <title>Sequencing the genomes of 1000 actinobacteria strains.</title>
        <authorList>
            <person name="Klenk H.-P."/>
        </authorList>
    </citation>
    <scope>NUCLEOTIDE SEQUENCE [LARGE SCALE GENOMIC DNA]</scope>
    <source>
        <strain evidence="2 3">DSM 24617</strain>
    </source>
</reference>
<keyword evidence="1" id="KW-1133">Transmembrane helix</keyword>
<dbReference type="AlphaFoldDB" id="A0A542XB75"/>
<protein>
    <submittedName>
        <fullName evidence="2">UPF0716 protein FxsA</fullName>
    </submittedName>
</protein>
<proteinExistence type="predicted"/>
<gene>
    <name evidence="2" type="ORF">FB554_1219</name>
</gene>
<dbReference type="PANTHER" id="PTHR35335">
    <property type="entry name" value="UPF0716 PROTEIN FXSA"/>
    <property type="match status" value="1"/>
</dbReference>
<dbReference type="Pfam" id="PF04186">
    <property type="entry name" value="FxsA"/>
    <property type="match status" value="1"/>
</dbReference>
<dbReference type="GO" id="GO:0016020">
    <property type="term" value="C:membrane"/>
    <property type="evidence" value="ECO:0007669"/>
    <property type="project" value="InterPro"/>
</dbReference>
<dbReference type="OrthoDB" id="9861343at2"/>
<sequence length="180" mass="19515">MSHPSRPQQPNRKWRAAVPLFLLAEVLVVIGLFQLIGWWTIVVLLAMSALGLLVITRSSRRAWRDIRTMRRTGVAPERTAGDAGFTLASGVLLMIPGVLSGLLGLLLLVPFTRVAVRRTVGVVATRKVLGAMGVRVYDGAGTQLFGDVVPGERAEQPRPTYEQVPRQAIEGKIVDGGGNR</sequence>
<dbReference type="Proteomes" id="UP000318336">
    <property type="component" value="Unassembled WGS sequence"/>
</dbReference>
<dbReference type="PANTHER" id="PTHR35335:SF1">
    <property type="entry name" value="UPF0716 PROTEIN FXSA"/>
    <property type="match status" value="1"/>
</dbReference>
<keyword evidence="1" id="KW-0812">Transmembrane</keyword>
<name>A0A542XB75_9MICO</name>
<evidence type="ECO:0000256" key="1">
    <source>
        <dbReference type="SAM" id="Phobius"/>
    </source>
</evidence>
<keyword evidence="1" id="KW-0472">Membrane</keyword>
<keyword evidence="3" id="KW-1185">Reference proteome</keyword>
<accession>A0A542XB75</accession>
<comment type="caution">
    <text evidence="2">The sequence shown here is derived from an EMBL/GenBank/DDBJ whole genome shotgun (WGS) entry which is preliminary data.</text>
</comment>
<dbReference type="EMBL" id="VFOK01000001">
    <property type="protein sequence ID" value="TQL33085.1"/>
    <property type="molecule type" value="Genomic_DNA"/>
</dbReference>
<dbReference type="InterPro" id="IPR007313">
    <property type="entry name" value="FxsA"/>
</dbReference>
<dbReference type="NCBIfam" id="NF008528">
    <property type="entry name" value="PRK11463.1-2"/>
    <property type="match status" value="1"/>
</dbReference>
<feature type="transmembrane region" description="Helical" evidence="1">
    <location>
        <begin position="80"/>
        <end position="109"/>
    </location>
</feature>
<organism evidence="2 3">
    <name type="scientific">Barrientosiimonas humi</name>
    <dbReference type="NCBI Taxonomy" id="999931"/>
    <lineage>
        <taxon>Bacteria</taxon>
        <taxon>Bacillati</taxon>
        <taxon>Actinomycetota</taxon>
        <taxon>Actinomycetes</taxon>
        <taxon>Micrococcales</taxon>
        <taxon>Dermacoccaceae</taxon>
        <taxon>Barrientosiimonas</taxon>
    </lineage>
</organism>
<evidence type="ECO:0000313" key="2">
    <source>
        <dbReference type="EMBL" id="TQL33085.1"/>
    </source>
</evidence>